<dbReference type="AlphaFoldDB" id="A0A6J4KBK3"/>
<dbReference type="InterPro" id="IPR050921">
    <property type="entry name" value="T4SS_GSP_E_ATPase"/>
</dbReference>
<dbReference type="PANTHER" id="PTHR30486">
    <property type="entry name" value="TWITCHING MOTILITY PROTEIN PILT"/>
    <property type="match status" value="1"/>
</dbReference>
<dbReference type="CDD" id="cd01131">
    <property type="entry name" value="PilT"/>
    <property type="match status" value="1"/>
</dbReference>
<dbReference type="InterPro" id="IPR027417">
    <property type="entry name" value="P-loop_NTPase"/>
</dbReference>
<dbReference type="Gene3D" id="3.40.50.300">
    <property type="entry name" value="P-loop containing nucleotide triphosphate hydrolases"/>
    <property type="match status" value="1"/>
</dbReference>
<evidence type="ECO:0000259" key="2">
    <source>
        <dbReference type="Pfam" id="PF00437"/>
    </source>
</evidence>
<comment type="similarity">
    <text evidence="1">Belongs to the GSP E family.</text>
</comment>
<evidence type="ECO:0000256" key="1">
    <source>
        <dbReference type="ARBA" id="ARBA00006611"/>
    </source>
</evidence>
<dbReference type="SUPFAM" id="SSF52540">
    <property type="entry name" value="P-loop containing nucleoside triphosphate hydrolases"/>
    <property type="match status" value="1"/>
</dbReference>
<dbReference type="NCBIfam" id="TIGR01420">
    <property type="entry name" value="pilT_fam"/>
    <property type="match status" value="1"/>
</dbReference>
<accession>A0A6J4KBK3</accession>
<dbReference type="GO" id="GO:0005524">
    <property type="term" value="F:ATP binding"/>
    <property type="evidence" value="ECO:0007669"/>
    <property type="project" value="InterPro"/>
</dbReference>
<protein>
    <submittedName>
        <fullName evidence="3">Twitching motility protein PilT</fullName>
    </submittedName>
</protein>
<dbReference type="Gene3D" id="3.30.450.90">
    <property type="match status" value="1"/>
</dbReference>
<dbReference type="PANTHER" id="PTHR30486:SF12">
    <property type="entry name" value="TYPE IV PILUS ATPASE PILU"/>
    <property type="match status" value="1"/>
</dbReference>
<proteinExistence type="inferred from homology"/>
<organism evidence="3">
    <name type="scientific">uncultured Gemmatimonadota bacterium</name>
    <dbReference type="NCBI Taxonomy" id="203437"/>
    <lineage>
        <taxon>Bacteria</taxon>
        <taxon>Pseudomonadati</taxon>
        <taxon>Gemmatimonadota</taxon>
        <taxon>environmental samples</taxon>
    </lineage>
</organism>
<dbReference type="GO" id="GO:0016887">
    <property type="term" value="F:ATP hydrolysis activity"/>
    <property type="evidence" value="ECO:0007669"/>
    <property type="project" value="InterPro"/>
</dbReference>
<name>A0A6J4KBK3_9BACT</name>
<evidence type="ECO:0000313" key="3">
    <source>
        <dbReference type="EMBL" id="CAA9301511.1"/>
    </source>
</evidence>
<dbReference type="Pfam" id="PF00437">
    <property type="entry name" value="T2SSE"/>
    <property type="match status" value="1"/>
</dbReference>
<dbReference type="InterPro" id="IPR006321">
    <property type="entry name" value="PilT/PilU"/>
</dbReference>
<reference evidence="3" key="1">
    <citation type="submission" date="2020-02" db="EMBL/GenBank/DDBJ databases">
        <authorList>
            <person name="Meier V. D."/>
        </authorList>
    </citation>
    <scope>NUCLEOTIDE SEQUENCE</scope>
    <source>
        <strain evidence="3">AVDCRST_MAG68</strain>
    </source>
</reference>
<sequence>METIIQTAVERGASDIHVKGGDHVRARINGALVPLTKQKLTPEHSRAFALKVLPNERVRQTIDDLQDYDCSWGLNGVGRFRVNVMRQRGSFNVILRVIPYEVPTLERLGLPGVVERIALAERGLILVTGVTGSGKSSTLAAMIQHMNLHTRRHIVTLEDPIEFLHRDQSCSISQREVGSDTESFRRGLRAALRQDPDVIQIGEMRDSETIDIALKAAETGHLVVSTLHTKDATNTVARLISAFPPEEQHTVRLRLADALHAVISQRLLPRRGGKGRAVAAEIMLRTGTIEDCIRDPEKTGEIRDHIAAGGDTYGMQTFDQHLAALVRTGDVDFAVAREAATNPSDFELKARLAGDMVGDEQMMVG</sequence>
<dbReference type="InterPro" id="IPR001482">
    <property type="entry name" value="T2SS/T4SS_dom"/>
</dbReference>
<feature type="domain" description="Bacterial type II secretion system protein E" evidence="2">
    <location>
        <begin position="2"/>
        <end position="271"/>
    </location>
</feature>
<dbReference type="EMBL" id="CADCTW010000029">
    <property type="protein sequence ID" value="CAA9301511.1"/>
    <property type="molecule type" value="Genomic_DNA"/>
</dbReference>
<gene>
    <name evidence="3" type="ORF">AVDCRST_MAG68-490</name>
</gene>